<keyword evidence="2" id="KW-1185">Reference proteome</keyword>
<sequence length="118" mass="13361">MNGFEIDGMEDLEELLSDMTLDIANEKKAMKAAIQPIKEEVEKNTPVLSGDMKDDIKTSVRQSKEGIIGEVKIQNYHVLFQEFGTSYQQANVGFYERSINKTYKEGLSILAKELLKGR</sequence>
<dbReference type="RefSeq" id="WP_203367736.1">
    <property type="nucleotide sequence ID" value="NZ_WSFT01000053.1"/>
</dbReference>
<organism evidence="1 2">
    <name type="scientific">Anaeromonas frigoriresistens</name>
    <dbReference type="NCBI Taxonomy" id="2683708"/>
    <lineage>
        <taxon>Bacteria</taxon>
        <taxon>Bacillati</taxon>
        <taxon>Bacillota</taxon>
        <taxon>Tissierellia</taxon>
        <taxon>Tissierellales</taxon>
        <taxon>Thermohalobacteraceae</taxon>
        <taxon>Anaeromonas</taxon>
    </lineage>
</organism>
<protein>
    <submittedName>
        <fullName evidence="1">HK97 gp10 family phage protein</fullName>
    </submittedName>
</protein>
<dbReference type="Pfam" id="PF04883">
    <property type="entry name" value="HK97-gp10_like"/>
    <property type="match status" value="1"/>
</dbReference>
<proteinExistence type="predicted"/>
<dbReference type="Proteomes" id="UP000724672">
    <property type="component" value="Unassembled WGS sequence"/>
</dbReference>
<dbReference type="AlphaFoldDB" id="A0A942UVH6"/>
<dbReference type="EMBL" id="WSFT01000053">
    <property type="protein sequence ID" value="MBS4539823.1"/>
    <property type="molecule type" value="Genomic_DNA"/>
</dbReference>
<reference evidence="1" key="1">
    <citation type="submission" date="2019-12" db="EMBL/GenBank/DDBJ databases">
        <title>Clostridiaceae gen. nov. sp. nov., isolated from sediment in Xinjiang, China.</title>
        <authorList>
            <person name="Zhang R."/>
        </authorList>
    </citation>
    <scope>NUCLEOTIDE SEQUENCE</scope>
    <source>
        <strain evidence="1">D2Q-11</strain>
    </source>
</reference>
<dbReference type="NCBIfam" id="TIGR01725">
    <property type="entry name" value="phge_HK97_gp10"/>
    <property type="match status" value="1"/>
</dbReference>
<comment type="caution">
    <text evidence="1">The sequence shown here is derived from an EMBL/GenBank/DDBJ whole genome shotgun (WGS) entry which is preliminary data.</text>
</comment>
<name>A0A942UVH6_9FIRM</name>
<gene>
    <name evidence="1" type="ORF">GOQ27_15215</name>
</gene>
<evidence type="ECO:0000313" key="1">
    <source>
        <dbReference type="EMBL" id="MBS4539823.1"/>
    </source>
</evidence>
<evidence type="ECO:0000313" key="2">
    <source>
        <dbReference type="Proteomes" id="UP000724672"/>
    </source>
</evidence>
<accession>A0A942UVH6</accession>
<dbReference type="InterPro" id="IPR010064">
    <property type="entry name" value="HK97-gp10_tail"/>
</dbReference>